<reference evidence="2" key="1">
    <citation type="journal article" date="2019" name="Int. J. Syst. Evol. Microbiol.">
        <title>The Global Catalogue of Microorganisms (GCM) 10K type strain sequencing project: providing services to taxonomists for standard genome sequencing and annotation.</title>
        <authorList>
            <consortium name="The Broad Institute Genomics Platform"/>
            <consortium name="The Broad Institute Genome Sequencing Center for Infectious Disease"/>
            <person name="Wu L."/>
            <person name="Ma J."/>
        </authorList>
    </citation>
    <scope>NUCLEOTIDE SEQUENCE [LARGE SCALE GENOMIC DNA]</scope>
    <source>
        <strain evidence="2">JCM 6835</strain>
    </source>
</reference>
<gene>
    <name evidence="1" type="ORF">GCM10010412_082220</name>
</gene>
<accession>A0ABP6FIW5</accession>
<evidence type="ECO:0000313" key="2">
    <source>
        <dbReference type="Proteomes" id="UP001501666"/>
    </source>
</evidence>
<proteinExistence type="predicted"/>
<dbReference type="RefSeq" id="WP_346154441.1">
    <property type="nucleotide sequence ID" value="NZ_BAAATE010000034.1"/>
</dbReference>
<dbReference type="EMBL" id="BAAATE010000034">
    <property type="protein sequence ID" value="GAA2691740.1"/>
    <property type="molecule type" value="Genomic_DNA"/>
</dbReference>
<sequence length="190" mass="20880">MTTPTIPLSPADEVRAAITTWRERAAAARAATMTGRGDEWDPWYLVPNKKPDPTRPPVATDSPWGSMTGPAYIGTGEAAVAHDQLTHTHEDAMYEANFFTGMLDSRAAAWIVLTSPDMAEPIAEWLDQAADDMEDHGAFERYAGTGLTGPDRRRVVADDHDRIRHDWSAALTMARRINEPLPAARTAARD</sequence>
<comment type="caution">
    <text evidence="1">The sequence shown here is derived from an EMBL/GenBank/DDBJ whole genome shotgun (WGS) entry which is preliminary data.</text>
</comment>
<dbReference type="Proteomes" id="UP001501666">
    <property type="component" value="Unassembled WGS sequence"/>
</dbReference>
<keyword evidence="2" id="KW-1185">Reference proteome</keyword>
<protein>
    <submittedName>
        <fullName evidence="1">Uncharacterized protein</fullName>
    </submittedName>
</protein>
<organism evidence="1 2">
    <name type="scientific">Nonomuraea recticatena</name>
    <dbReference type="NCBI Taxonomy" id="46178"/>
    <lineage>
        <taxon>Bacteria</taxon>
        <taxon>Bacillati</taxon>
        <taxon>Actinomycetota</taxon>
        <taxon>Actinomycetes</taxon>
        <taxon>Streptosporangiales</taxon>
        <taxon>Streptosporangiaceae</taxon>
        <taxon>Nonomuraea</taxon>
    </lineage>
</organism>
<evidence type="ECO:0000313" key="1">
    <source>
        <dbReference type="EMBL" id="GAA2691740.1"/>
    </source>
</evidence>
<name>A0ABP6FIW5_9ACTN</name>